<reference evidence="1" key="1">
    <citation type="submission" date="2020-04" db="EMBL/GenBank/DDBJ databases">
        <authorList>
            <person name="Zhang T."/>
        </authorList>
    </citation>
    <scope>NUCLEOTIDE SEQUENCE</scope>
    <source>
        <strain evidence="1">HKST-UBA16</strain>
    </source>
</reference>
<protein>
    <submittedName>
        <fullName evidence="1">Uncharacterized protein</fullName>
    </submittedName>
</protein>
<comment type="caution">
    <text evidence="1">The sequence shown here is derived from an EMBL/GenBank/DDBJ whole genome shotgun (WGS) entry which is preliminary data.</text>
</comment>
<evidence type="ECO:0000313" key="2">
    <source>
        <dbReference type="Proteomes" id="UP000748332"/>
    </source>
</evidence>
<sequence length="614" mass="66919">MPSRTDPTDSPPMIVESSVGGIHLFDSGSIPEALRIPIARFTTYYEERYGRAPEFKNAYMIYIDADMVPSSTVPIVSDFLGEWSSAPTYEDARRVVGEARIEAALARSPYIEQIIRETKMPDENIPYLVTGFMNTDPFLHMPVALDYRLRELGCWGDPVVAGYESFNRPGNPGFKDHTALRELSFLDELDSLGTTLSASGVNPGDILSGSTGMIYLRQDFADRVADLLTRKIGRTKSVGYFQLGCEKEPILNGGMWFGLITAAAAVAATDGHMVDYNPGGSVLDEGVYHQRRDTLQEQMGTLVWPLIQDKLNMVMTHRSVDPAFLKIGNIQIPTREGKPVSLREKLDTALSKAMVDSSSEAATVAGVTRRRRLKTLLDAVNVWDEFIDDGSKGGNRGIVPRTYTSEVMSTALVVAQEATGLVADPARAVSILSLADLSPETSAMARDSMTSGVEGLALVVTEEGDSDLLTVFREIQKQLDQEDSTLGADLQTYLNTDFLTKTTRIPGLFSSYVDNGLRTAASVFREASASGVRFPDENLNYQWLVTTEGRAWLAATARSLKVLWAAAHPDKLAQSPLFVNSPDAAASIGGTVSPIVGSIADWMSTLNKLIQESS</sequence>
<evidence type="ECO:0000313" key="1">
    <source>
        <dbReference type="EMBL" id="MCA9374702.1"/>
    </source>
</evidence>
<organism evidence="1 2">
    <name type="scientific">Candidatus Dojkabacteria bacterium</name>
    <dbReference type="NCBI Taxonomy" id="2099670"/>
    <lineage>
        <taxon>Bacteria</taxon>
        <taxon>Candidatus Dojkabacteria</taxon>
    </lineage>
</organism>
<reference evidence="1" key="2">
    <citation type="journal article" date="2021" name="Microbiome">
        <title>Successional dynamics and alternative stable states in a saline activated sludge microbial community over 9 years.</title>
        <authorList>
            <person name="Wang Y."/>
            <person name="Ye J."/>
            <person name="Ju F."/>
            <person name="Liu L."/>
            <person name="Boyd J.A."/>
            <person name="Deng Y."/>
            <person name="Parks D.H."/>
            <person name="Jiang X."/>
            <person name="Yin X."/>
            <person name="Woodcroft B.J."/>
            <person name="Tyson G.W."/>
            <person name="Hugenholtz P."/>
            <person name="Polz M.F."/>
            <person name="Zhang T."/>
        </authorList>
    </citation>
    <scope>NUCLEOTIDE SEQUENCE</scope>
    <source>
        <strain evidence="1">HKST-UBA16</strain>
    </source>
</reference>
<dbReference type="EMBL" id="JAGQLM010000002">
    <property type="protein sequence ID" value="MCA9374702.1"/>
    <property type="molecule type" value="Genomic_DNA"/>
</dbReference>
<accession>A0A955KUK1</accession>
<name>A0A955KUK1_9BACT</name>
<dbReference type="Proteomes" id="UP000748332">
    <property type="component" value="Unassembled WGS sequence"/>
</dbReference>
<dbReference type="AlphaFoldDB" id="A0A955KUK1"/>
<gene>
    <name evidence="1" type="ORF">KC622_00035</name>
</gene>
<proteinExistence type="predicted"/>